<dbReference type="Gene3D" id="3.30.200.20">
    <property type="entry name" value="Phosphorylase Kinase, domain 1"/>
    <property type="match status" value="1"/>
</dbReference>
<dbReference type="EMBL" id="JARBJD010000224">
    <property type="protein sequence ID" value="KAK2946581.1"/>
    <property type="molecule type" value="Genomic_DNA"/>
</dbReference>
<accession>A0ABQ9X476</accession>
<dbReference type="Gene3D" id="1.10.510.10">
    <property type="entry name" value="Transferase(Phosphotransferase) domain 1"/>
    <property type="match status" value="1"/>
</dbReference>
<sequence length="926" mass="103853">MQTSNVDIPKTYEFIREIGAGGFGAVHEWKEKASGVHYAAKIIRLVSNKDEQRIDREVVRLRHYVHPQIVFLKEVLPMSNARAIVMELGQQALSDFVSQHKERHSLVPREIVYRIMIDVSSALSFMHNHPTGQASHGDIKMENILLFPNGHAKLCDLGAGESANTTSLGERTCLYMSPERIDDESSHATPASDVWSLGVILFELLNGKPLFTTTNTPKQIRDIAAFKTSSIGNECGEDERILLTKLLDTNPGSRIRSEQLMDESVLRCLLNTTDAVWKLREMEKNDNQHFTFGDQRWLEPNQVVLHTMGMVLANLPIWMVTDALLEYDSNSHTLSGACLVQIGGLGEWRTAFSFPITDGVWELCVNLTDSTLPVTLGYIEQPRPANAFLCQAGSFIGEHGGDFVLWNGSRWKGGSFLQGVPNDIPQPGQMVAIRVNMIHRVAHLLIDNKEQPGMFINLPCPLSLAISTGFTREGEKVEIAWMKRVDCKSTTSETPAILHNAHQQIRNLQQENDQLVKTNISTQQLLSRKDQTIRSIQQEKDQLGKELQNERAAIWVGTTSLTQPWYPSKLPSGEHATPYWKTSFTFPLGDGEWELKIKLGPLSDSQIYLGFHSYPLPRRTAEITCGSYFNGFGGDFDLWDGAMGRGGRFIEPAGTNKSCNSAGQTAAIRINFETREVRLFVDEEEQPGIFTCIQPINCLGISTTSKQMYDSLKVLWLKRFDGGQDTSQSRGEFHQRTIREITDGLPIRMGIDSLTTFDKACHGLINSTLFQKIELRAGEWRTAYTFGVETKEWELKIKISHPSDSLICLGFLKHPLPQDATAGRPGASPSWNGGHFNLMDGSVWQKGKEICAQSTYRRCYFRGQTAAIRVNMKKREARLFMDDEEQPGIISRIPSHVSLAISTGSRELGFSVEVLWMKKIDPGPQI</sequence>
<keyword evidence="3" id="KW-0808">Transferase</keyword>
<dbReference type="SUPFAM" id="SSF56112">
    <property type="entry name" value="Protein kinase-like (PK-like)"/>
    <property type="match status" value="1"/>
</dbReference>
<feature type="domain" description="Protein kinase" evidence="2">
    <location>
        <begin position="12"/>
        <end position="266"/>
    </location>
</feature>
<keyword evidence="4" id="KW-1185">Reference proteome</keyword>
<dbReference type="InterPro" id="IPR045269">
    <property type="entry name" value="Atg1-like"/>
</dbReference>
<keyword evidence="3" id="KW-0418">Kinase</keyword>
<dbReference type="SMART" id="SM00220">
    <property type="entry name" value="S_TKc"/>
    <property type="match status" value="1"/>
</dbReference>
<dbReference type="InterPro" id="IPR000719">
    <property type="entry name" value="Prot_kinase_dom"/>
</dbReference>
<dbReference type="PANTHER" id="PTHR24348:SF68">
    <property type="entry name" value="SERINE_THREONINE-PROTEIN KINASE ATG1C"/>
    <property type="match status" value="1"/>
</dbReference>
<name>A0ABQ9X476_9EUKA</name>
<evidence type="ECO:0000313" key="3">
    <source>
        <dbReference type="EMBL" id="KAK2946581.1"/>
    </source>
</evidence>
<gene>
    <name evidence="3" type="ORF">BLNAU_18494</name>
</gene>
<dbReference type="InterPro" id="IPR011009">
    <property type="entry name" value="Kinase-like_dom_sf"/>
</dbReference>
<evidence type="ECO:0000259" key="2">
    <source>
        <dbReference type="PROSITE" id="PS50011"/>
    </source>
</evidence>
<dbReference type="GO" id="GO:0004674">
    <property type="term" value="F:protein serine/threonine kinase activity"/>
    <property type="evidence" value="ECO:0007669"/>
    <property type="project" value="UniProtKB-EC"/>
</dbReference>
<evidence type="ECO:0000313" key="4">
    <source>
        <dbReference type="Proteomes" id="UP001281761"/>
    </source>
</evidence>
<comment type="caution">
    <text evidence="3">The sequence shown here is derived from an EMBL/GenBank/DDBJ whole genome shotgun (WGS) entry which is preliminary data.</text>
</comment>
<dbReference type="PROSITE" id="PS50011">
    <property type="entry name" value="PROTEIN_KINASE_DOM"/>
    <property type="match status" value="1"/>
</dbReference>
<keyword evidence="1" id="KW-0175">Coiled coil</keyword>
<organism evidence="3 4">
    <name type="scientific">Blattamonas nauphoetae</name>
    <dbReference type="NCBI Taxonomy" id="2049346"/>
    <lineage>
        <taxon>Eukaryota</taxon>
        <taxon>Metamonada</taxon>
        <taxon>Preaxostyla</taxon>
        <taxon>Oxymonadida</taxon>
        <taxon>Blattamonas</taxon>
    </lineage>
</organism>
<dbReference type="Proteomes" id="UP001281761">
    <property type="component" value="Unassembled WGS sequence"/>
</dbReference>
<dbReference type="EC" id="2.7.11.1" evidence="3"/>
<feature type="coiled-coil region" evidence="1">
    <location>
        <begin position="498"/>
        <end position="553"/>
    </location>
</feature>
<protein>
    <submittedName>
        <fullName evidence="3">Carbon catabolite-derepressing protein kinase</fullName>
        <ecNumber evidence="3">2.7.11.1</ecNumber>
    </submittedName>
</protein>
<dbReference type="PANTHER" id="PTHR24348">
    <property type="entry name" value="SERINE/THREONINE-PROTEIN KINASE UNC-51-RELATED"/>
    <property type="match status" value="1"/>
</dbReference>
<proteinExistence type="predicted"/>
<evidence type="ECO:0000256" key="1">
    <source>
        <dbReference type="SAM" id="Coils"/>
    </source>
</evidence>
<dbReference type="Pfam" id="PF00069">
    <property type="entry name" value="Pkinase"/>
    <property type="match status" value="1"/>
</dbReference>
<reference evidence="3 4" key="1">
    <citation type="journal article" date="2022" name="bioRxiv">
        <title>Genomics of Preaxostyla Flagellates Illuminates Evolutionary Transitions and the Path Towards Mitochondrial Loss.</title>
        <authorList>
            <person name="Novak L.V.F."/>
            <person name="Treitli S.C."/>
            <person name="Pyrih J."/>
            <person name="Halakuc P."/>
            <person name="Pipaliya S.V."/>
            <person name="Vacek V."/>
            <person name="Brzon O."/>
            <person name="Soukal P."/>
            <person name="Eme L."/>
            <person name="Dacks J.B."/>
            <person name="Karnkowska A."/>
            <person name="Elias M."/>
            <person name="Hampl V."/>
        </authorList>
    </citation>
    <scope>NUCLEOTIDE SEQUENCE [LARGE SCALE GENOMIC DNA]</scope>
    <source>
        <strain evidence="3">NAU3</strain>
        <tissue evidence="3">Gut</tissue>
    </source>
</reference>